<dbReference type="RefSeq" id="WP_308731606.1">
    <property type="nucleotide sequence ID" value="NZ_JAJEQN010000014.1"/>
</dbReference>
<accession>A0AAE3E527</accession>
<gene>
    <name evidence="1" type="ORF">LKD48_07335</name>
</gene>
<evidence type="ECO:0000313" key="1">
    <source>
        <dbReference type="EMBL" id="MCC2221451.1"/>
    </source>
</evidence>
<dbReference type="GO" id="GO:0003677">
    <property type="term" value="F:DNA binding"/>
    <property type="evidence" value="ECO:0007669"/>
    <property type="project" value="InterPro"/>
</dbReference>
<name>A0AAE3E527_9FIRM</name>
<dbReference type="CDD" id="cd00093">
    <property type="entry name" value="HTH_XRE"/>
    <property type="match status" value="1"/>
</dbReference>
<dbReference type="SUPFAM" id="SSF47413">
    <property type="entry name" value="lambda repressor-like DNA-binding domains"/>
    <property type="match status" value="1"/>
</dbReference>
<dbReference type="Proteomes" id="UP001198200">
    <property type="component" value="Unassembled WGS sequence"/>
</dbReference>
<comment type="caution">
    <text evidence="1">The sequence shown here is derived from an EMBL/GenBank/DDBJ whole genome shotgun (WGS) entry which is preliminary data.</text>
</comment>
<organism evidence="1 2">
    <name type="scientific">Anthropogastromicrobium aceti</name>
    <dbReference type="NCBI Taxonomy" id="2981768"/>
    <lineage>
        <taxon>Bacteria</taxon>
        <taxon>Bacillati</taxon>
        <taxon>Bacillota</taxon>
        <taxon>Clostridia</taxon>
        <taxon>Lachnospirales</taxon>
        <taxon>Lachnospiraceae</taxon>
        <taxon>Anthropogastromicrobium</taxon>
    </lineage>
</organism>
<dbReference type="Gene3D" id="1.10.260.40">
    <property type="entry name" value="lambda repressor-like DNA-binding domains"/>
    <property type="match status" value="1"/>
</dbReference>
<keyword evidence="2" id="KW-1185">Reference proteome</keyword>
<sequence length="478" mass="54970">MSKFSTYLKRLIADSGESISSLARTIGAERTSIHKALADERILSYKTVQALARHFNLSVDERKDFFQLYDILLQGEETYNNRQAVCRLLNNLASVDFSMAPPPEVSSLSISERLIKGEFAVRSAIRSVLIYEISHTENAEFNLFLPPSLKLTIDFMEFWLDNRSFTVNELLCFETSPNAAAKNLELLHAVIPLCLASRGHYKPYYFHETPKAASLSPMGYYIISPHYLILFSEDLSTAQILESEDLISYYRNFFKNLLLQCEPLTQCSSDMAEVLNEYISVAAPDSLHIIMPQPCIGRYIEHNIVKKYLNRSQLPLEPYLSLIDQHYSFLRQVESNYYTIFTEEGLQNLIESRTCDDSPKELIPYLDQSDVCDFLKKLYQEIETGTVLGLIARPTQLHLPDYLSIYINPQTGLHIYTTLKFVFGSYCCNIHISEESIRSLFLDFFHSLPESNLVYSREDTLYLLKHHINQLEASIKTK</sequence>
<dbReference type="InterPro" id="IPR010982">
    <property type="entry name" value="Lambda_DNA-bd_dom_sf"/>
</dbReference>
<dbReference type="AlphaFoldDB" id="A0AAE3E527"/>
<evidence type="ECO:0000313" key="2">
    <source>
        <dbReference type="Proteomes" id="UP001198200"/>
    </source>
</evidence>
<dbReference type="EMBL" id="JAJEQN010000014">
    <property type="protein sequence ID" value="MCC2221451.1"/>
    <property type="molecule type" value="Genomic_DNA"/>
</dbReference>
<protein>
    <submittedName>
        <fullName evidence="1">Helix-turn-helix domain-containing protein</fullName>
    </submittedName>
</protein>
<proteinExistence type="predicted"/>
<dbReference type="InterPro" id="IPR001387">
    <property type="entry name" value="Cro/C1-type_HTH"/>
</dbReference>
<reference evidence="1 2" key="1">
    <citation type="submission" date="2021-10" db="EMBL/GenBank/DDBJ databases">
        <title>Anaerobic single-cell dispensing facilitates the cultivation of human gut bacteria.</title>
        <authorList>
            <person name="Afrizal A."/>
        </authorList>
    </citation>
    <scope>NUCLEOTIDE SEQUENCE [LARGE SCALE GENOMIC DNA]</scope>
    <source>
        <strain evidence="1 2">CLA-AA-H224</strain>
    </source>
</reference>